<dbReference type="AlphaFoldDB" id="A0A0E9XE20"/>
<protein>
    <submittedName>
        <fullName evidence="1">Uncharacterized protein</fullName>
    </submittedName>
</protein>
<reference evidence="1" key="1">
    <citation type="submission" date="2014-11" db="EMBL/GenBank/DDBJ databases">
        <authorList>
            <person name="Amaro Gonzalez C."/>
        </authorList>
    </citation>
    <scope>NUCLEOTIDE SEQUENCE</scope>
</reference>
<dbReference type="EMBL" id="GBXM01007703">
    <property type="protein sequence ID" value="JAI00875.1"/>
    <property type="molecule type" value="Transcribed_RNA"/>
</dbReference>
<reference evidence="1" key="2">
    <citation type="journal article" date="2015" name="Fish Shellfish Immunol.">
        <title>Early steps in the European eel (Anguilla anguilla)-Vibrio vulnificus interaction in the gills: Role of the RtxA13 toxin.</title>
        <authorList>
            <person name="Callol A."/>
            <person name="Pajuelo D."/>
            <person name="Ebbesson L."/>
            <person name="Teles M."/>
            <person name="MacKenzie S."/>
            <person name="Amaro C."/>
        </authorList>
    </citation>
    <scope>NUCLEOTIDE SEQUENCE</scope>
</reference>
<accession>A0A0E9XE20</accession>
<sequence>MNDGISVGHILSVLQRGGSDGAHHLINLLLNPFLDVRVLHH</sequence>
<name>A0A0E9XE20_ANGAN</name>
<evidence type="ECO:0000313" key="1">
    <source>
        <dbReference type="EMBL" id="JAI00875.1"/>
    </source>
</evidence>
<organism evidence="1">
    <name type="scientific">Anguilla anguilla</name>
    <name type="common">European freshwater eel</name>
    <name type="synonym">Muraena anguilla</name>
    <dbReference type="NCBI Taxonomy" id="7936"/>
    <lineage>
        <taxon>Eukaryota</taxon>
        <taxon>Metazoa</taxon>
        <taxon>Chordata</taxon>
        <taxon>Craniata</taxon>
        <taxon>Vertebrata</taxon>
        <taxon>Euteleostomi</taxon>
        <taxon>Actinopterygii</taxon>
        <taxon>Neopterygii</taxon>
        <taxon>Teleostei</taxon>
        <taxon>Anguilliformes</taxon>
        <taxon>Anguillidae</taxon>
        <taxon>Anguilla</taxon>
    </lineage>
</organism>
<proteinExistence type="predicted"/>